<reference evidence="1" key="1">
    <citation type="submission" date="2023-02" db="EMBL/GenBank/DDBJ databases">
        <title>Complete genome sequence of Lactobacillus curvatus CACC879 isolated from Pig feces.</title>
        <authorList>
            <person name="Park S."/>
            <person name="Park M.A."/>
            <person name="Kim D.-H."/>
            <person name="Kim Y."/>
        </authorList>
    </citation>
    <scope>NUCLEOTIDE SEQUENCE</scope>
    <source>
        <strain evidence="1">Curvatus</strain>
        <plasmid evidence="1">p1_CACC879</plasmid>
    </source>
</reference>
<accession>A0AAJ5RFX8</accession>
<evidence type="ECO:0000313" key="2">
    <source>
        <dbReference type="Proteomes" id="UP001215533"/>
    </source>
</evidence>
<protein>
    <submittedName>
        <fullName evidence="1">HK97 gp10 family phage protein</fullName>
    </submittedName>
</protein>
<geneLocation type="plasmid" evidence="1 2">
    <name>p1_CACC879</name>
</geneLocation>
<sequence>MVKVEVKGMSQLKAKLDKLPKVIEDAVWDANFDIVELARANTVREIQSSTKHGSGETAGSYKDEVVINSNGHVVGRIWSDNPTAIYRELGTGQVGQASPKELPEGVTPVYRQTPWFIPAEGLPDLNALYGMPLITIKGKKFYRTNGQPARQALMPAIKGAKQQAPEIYKANVQKQLRKLRG</sequence>
<keyword evidence="1" id="KW-0614">Plasmid</keyword>
<gene>
    <name evidence="1" type="ORF">PSR33_09690</name>
</gene>
<dbReference type="RefSeq" id="WP_069468058.1">
    <property type="nucleotide sequence ID" value="NZ_CP016467.1"/>
</dbReference>
<name>A0AAJ5RFX8_LATCU</name>
<dbReference type="EMBL" id="CP117684">
    <property type="protein sequence ID" value="WDC92821.1"/>
    <property type="molecule type" value="Genomic_DNA"/>
</dbReference>
<evidence type="ECO:0000313" key="1">
    <source>
        <dbReference type="EMBL" id="WDC92821.1"/>
    </source>
</evidence>
<proteinExistence type="predicted"/>
<dbReference type="Proteomes" id="UP001215533">
    <property type="component" value="Plasmid p1_CACC879"/>
</dbReference>
<dbReference type="AlphaFoldDB" id="A0AAJ5RFX8"/>
<organism evidence="1 2">
    <name type="scientific">Latilactobacillus curvatus</name>
    <name type="common">Lactobacillus curvatus</name>
    <dbReference type="NCBI Taxonomy" id="28038"/>
    <lineage>
        <taxon>Bacteria</taxon>
        <taxon>Bacillati</taxon>
        <taxon>Bacillota</taxon>
        <taxon>Bacilli</taxon>
        <taxon>Lactobacillales</taxon>
        <taxon>Lactobacillaceae</taxon>
        <taxon>Latilactobacillus</taxon>
    </lineage>
</organism>